<dbReference type="InterPro" id="IPR036388">
    <property type="entry name" value="WH-like_DNA-bd_sf"/>
</dbReference>
<dbReference type="AlphaFoldDB" id="A0A212QY80"/>
<dbReference type="CDD" id="cd00383">
    <property type="entry name" value="trans_reg_C"/>
    <property type="match status" value="1"/>
</dbReference>
<protein>
    <submittedName>
        <fullName evidence="6">DNA-binding response regulator, OmpR family, contains REC and winged-helix (WHTH) domain</fullName>
    </submittedName>
</protein>
<dbReference type="Proteomes" id="UP000198418">
    <property type="component" value="Unassembled WGS sequence"/>
</dbReference>
<dbReference type="InterPro" id="IPR001789">
    <property type="entry name" value="Sig_transdc_resp-reg_receiver"/>
</dbReference>
<organism evidence="6 7">
    <name type="scientific">Rhodoblastus acidophilus</name>
    <name type="common">Rhodopseudomonas acidophila</name>
    <dbReference type="NCBI Taxonomy" id="1074"/>
    <lineage>
        <taxon>Bacteria</taxon>
        <taxon>Pseudomonadati</taxon>
        <taxon>Pseudomonadota</taxon>
        <taxon>Alphaproteobacteria</taxon>
        <taxon>Hyphomicrobiales</taxon>
        <taxon>Rhodoblastaceae</taxon>
        <taxon>Rhodoblastus</taxon>
    </lineage>
</organism>
<dbReference type="InterPro" id="IPR011006">
    <property type="entry name" value="CheY-like_superfamily"/>
</dbReference>
<dbReference type="SMART" id="SM00862">
    <property type="entry name" value="Trans_reg_C"/>
    <property type="match status" value="1"/>
</dbReference>
<dbReference type="GO" id="GO:0000976">
    <property type="term" value="F:transcription cis-regulatory region binding"/>
    <property type="evidence" value="ECO:0007669"/>
    <property type="project" value="TreeGrafter"/>
</dbReference>
<dbReference type="GO" id="GO:0006355">
    <property type="term" value="P:regulation of DNA-templated transcription"/>
    <property type="evidence" value="ECO:0007669"/>
    <property type="project" value="InterPro"/>
</dbReference>
<reference evidence="7" key="1">
    <citation type="submission" date="2017-06" db="EMBL/GenBank/DDBJ databases">
        <authorList>
            <person name="Varghese N."/>
            <person name="Submissions S."/>
        </authorList>
    </citation>
    <scope>NUCLEOTIDE SEQUENCE [LARGE SCALE GENOMIC DNA]</scope>
    <source>
        <strain evidence="7">DSM 137</strain>
    </source>
</reference>
<evidence type="ECO:0000313" key="7">
    <source>
        <dbReference type="Proteomes" id="UP000198418"/>
    </source>
</evidence>
<dbReference type="PROSITE" id="PS51755">
    <property type="entry name" value="OMPR_PHOB"/>
    <property type="match status" value="1"/>
</dbReference>
<dbReference type="Pfam" id="PF00072">
    <property type="entry name" value="Response_reg"/>
    <property type="match status" value="1"/>
</dbReference>
<dbReference type="PROSITE" id="PS50110">
    <property type="entry name" value="RESPONSE_REGULATORY"/>
    <property type="match status" value="1"/>
</dbReference>
<keyword evidence="7" id="KW-1185">Reference proteome</keyword>
<dbReference type="GO" id="GO:0000156">
    <property type="term" value="F:phosphorelay response regulator activity"/>
    <property type="evidence" value="ECO:0007669"/>
    <property type="project" value="TreeGrafter"/>
</dbReference>
<evidence type="ECO:0000313" key="6">
    <source>
        <dbReference type="EMBL" id="SNB64670.1"/>
    </source>
</evidence>
<dbReference type="SMART" id="SM00448">
    <property type="entry name" value="REC"/>
    <property type="match status" value="1"/>
</dbReference>
<dbReference type="Gene3D" id="3.40.50.2300">
    <property type="match status" value="1"/>
</dbReference>
<dbReference type="OrthoDB" id="9802426at2"/>
<dbReference type="SUPFAM" id="SSF52172">
    <property type="entry name" value="CheY-like"/>
    <property type="match status" value="1"/>
</dbReference>
<name>A0A212QY80_RHOAC</name>
<feature type="domain" description="OmpR/PhoB-type" evidence="5">
    <location>
        <begin position="126"/>
        <end position="226"/>
    </location>
</feature>
<sequence>MNVLIIENDLVAGGLLAEGLKAEGFDVTFVQQAEDPVETVKALNPCAVVFDTPSADGSDLETCRAMRRNGRTEPILFLSDRRDPADRANGLMAGADDYIAKPFAFDEFVERLRAHLMHRAISDDARERRKVGQLILDMHTRQAHFGKVHIRLTQRESELLGILMDNANQPVCRGDIYDQLWGDQGCTSLNVVDVYLGYLRTKFTEITRVGGPFISTVRGRGFMLDINGYKCAAR</sequence>
<dbReference type="RefSeq" id="WP_088519620.1">
    <property type="nucleotide sequence ID" value="NZ_FYDG01000002.1"/>
</dbReference>
<proteinExistence type="predicted"/>
<evidence type="ECO:0000259" key="4">
    <source>
        <dbReference type="PROSITE" id="PS50110"/>
    </source>
</evidence>
<keyword evidence="2" id="KW-0597">Phosphoprotein</keyword>
<gene>
    <name evidence="6" type="ORF">SAMN06265338_10273</name>
</gene>
<dbReference type="InterPro" id="IPR039420">
    <property type="entry name" value="WalR-like"/>
</dbReference>
<evidence type="ECO:0000256" key="2">
    <source>
        <dbReference type="PROSITE-ProRule" id="PRU00169"/>
    </source>
</evidence>
<keyword evidence="1 3" id="KW-0238">DNA-binding</keyword>
<dbReference type="PANTHER" id="PTHR48111">
    <property type="entry name" value="REGULATOR OF RPOS"/>
    <property type="match status" value="1"/>
</dbReference>
<dbReference type="Pfam" id="PF00486">
    <property type="entry name" value="Trans_reg_C"/>
    <property type="match status" value="1"/>
</dbReference>
<dbReference type="GO" id="GO:0005829">
    <property type="term" value="C:cytosol"/>
    <property type="evidence" value="ECO:0007669"/>
    <property type="project" value="TreeGrafter"/>
</dbReference>
<accession>A0A212QY80</accession>
<dbReference type="InterPro" id="IPR001867">
    <property type="entry name" value="OmpR/PhoB-type_DNA-bd"/>
</dbReference>
<dbReference type="GO" id="GO:0032993">
    <property type="term" value="C:protein-DNA complex"/>
    <property type="evidence" value="ECO:0007669"/>
    <property type="project" value="TreeGrafter"/>
</dbReference>
<dbReference type="EMBL" id="FYDG01000002">
    <property type="protein sequence ID" value="SNB64670.1"/>
    <property type="molecule type" value="Genomic_DNA"/>
</dbReference>
<dbReference type="Gene3D" id="1.10.10.10">
    <property type="entry name" value="Winged helix-like DNA-binding domain superfamily/Winged helix DNA-binding domain"/>
    <property type="match status" value="1"/>
</dbReference>
<evidence type="ECO:0000256" key="3">
    <source>
        <dbReference type="PROSITE-ProRule" id="PRU01091"/>
    </source>
</evidence>
<feature type="domain" description="Response regulatory" evidence="4">
    <location>
        <begin position="2"/>
        <end position="116"/>
    </location>
</feature>
<dbReference type="PANTHER" id="PTHR48111:SF36">
    <property type="entry name" value="TRANSCRIPTIONAL REGULATORY PROTEIN CUTR"/>
    <property type="match status" value="1"/>
</dbReference>
<evidence type="ECO:0000259" key="5">
    <source>
        <dbReference type="PROSITE" id="PS51755"/>
    </source>
</evidence>
<feature type="DNA-binding region" description="OmpR/PhoB-type" evidence="3">
    <location>
        <begin position="126"/>
        <end position="226"/>
    </location>
</feature>
<evidence type="ECO:0000256" key="1">
    <source>
        <dbReference type="ARBA" id="ARBA00023125"/>
    </source>
</evidence>
<feature type="modified residue" description="4-aspartylphosphate" evidence="2">
    <location>
        <position position="51"/>
    </location>
</feature>